<dbReference type="OrthoDB" id="3004525at2759"/>
<proteinExistence type="predicted"/>
<feature type="domain" description="CxC2-like cysteine cluster KDZ transposase-associated" evidence="1">
    <location>
        <begin position="151"/>
        <end position="256"/>
    </location>
</feature>
<organism evidence="2 3">
    <name type="scientific">Armillaria ostoyae</name>
    <name type="common">Armillaria root rot fungus</name>
    <dbReference type="NCBI Taxonomy" id="47428"/>
    <lineage>
        <taxon>Eukaryota</taxon>
        <taxon>Fungi</taxon>
        <taxon>Dikarya</taxon>
        <taxon>Basidiomycota</taxon>
        <taxon>Agaricomycotina</taxon>
        <taxon>Agaricomycetes</taxon>
        <taxon>Agaricomycetidae</taxon>
        <taxon>Agaricales</taxon>
        <taxon>Marasmiineae</taxon>
        <taxon>Physalacriaceae</taxon>
        <taxon>Armillaria</taxon>
    </lineage>
</organism>
<sequence length="468" mass="53153">MEEPGRLDHQCKELGAEESGMTCDLPLAPVECGTDAGPLKPLPWWRPIYQKRGKVLRPSFANINPLKMWAGLKGHRGYRQEYLLEMMRRKGRCDYVLERCTMCGRGEPEFHCQECSYAHLECAACCVRCHTAMPLHVVWQWDGTHFEKCSLRSIGLHIQLGHEDGSYCLLSKPAHHNFTVLHTNGLHKVAIDFCNCMEQVEPRQQMMCFGWFPSMVVQPRTGATFECLDTFMACTLTSKMSTYDYYKSLAYQMDACGLDLPKNHYKPFLWMVREYRHLLLLMHGGKGNEQDGATNVGSRELAMDCPACLQPGVNLPPDWQEKPAVTKFKYTKLVVTDTNFHMCMQLRSDDIMDPGLHTGLAYYVEESAYKAHISKYASQKDISTCSGFKTLLHAEMKASSGLHATGVVMCLCARHKMVGGLSVGDLQKGERYCNLDYITLSALKTFNSNKVFFSYDIACQWFPGFVER</sequence>
<evidence type="ECO:0000313" key="2">
    <source>
        <dbReference type="EMBL" id="SJL18306.1"/>
    </source>
</evidence>
<dbReference type="Pfam" id="PF18758">
    <property type="entry name" value="KDZ"/>
    <property type="match status" value="1"/>
</dbReference>
<dbReference type="Proteomes" id="UP000219338">
    <property type="component" value="Unassembled WGS sequence"/>
</dbReference>
<dbReference type="InterPro" id="IPR041457">
    <property type="entry name" value="CxC2_KDZ-assoc"/>
</dbReference>
<dbReference type="Pfam" id="PF18803">
    <property type="entry name" value="CxC2"/>
    <property type="match status" value="1"/>
</dbReference>
<dbReference type="AlphaFoldDB" id="A0A284SBF8"/>
<dbReference type="EMBL" id="FUEG01000057">
    <property type="protein sequence ID" value="SJL18306.1"/>
    <property type="molecule type" value="Genomic_DNA"/>
</dbReference>
<dbReference type="InterPro" id="IPR040521">
    <property type="entry name" value="KDZ"/>
</dbReference>
<reference evidence="3" key="1">
    <citation type="journal article" date="2017" name="Nat. Ecol. Evol.">
        <title>Genome expansion and lineage-specific genetic innovations in the forest pathogenic fungi Armillaria.</title>
        <authorList>
            <person name="Sipos G."/>
            <person name="Prasanna A.N."/>
            <person name="Walter M.C."/>
            <person name="O'Connor E."/>
            <person name="Balint B."/>
            <person name="Krizsan K."/>
            <person name="Kiss B."/>
            <person name="Hess J."/>
            <person name="Varga T."/>
            <person name="Slot J."/>
            <person name="Riley R."/>
            <person name="Boka B."/>
            <person name="Rigling D."/>
            <person name="Barry K."/>
            <person name="Lee J."/>
            <person name="Mihaltcheva S."/>
            <person name="LaButti K."/>
            <person name="Lipzen A."/>
            <person name="Waldron R."/>
            <person name="Moloney N.M."/>
            <person name="Sperisen C."/>
            <person name="Kredics L."/>
            <person name="Vagvoelgyi C."/>
            <person name="Patrignani A."/>
            <person name="Fitzpatrick D."/>
            <person name="Nagy I."/>
            <person name="Doyle S."/>
            <person name="Anderson J.B."/>
            <person name="Grigoriev I.V."/>
            <person name="Gueldener U."/>
            <person name="Muensterkoetter M."/>
            <person name="Nagy L.G."/>
        </authorList>
    </citation>
    <scope>NUCLEOTIDE SEQUENCE [LARGE SCALE GENOMIC DNA]</scope>
    <source>
        <strain evidence="3">C18/9</strain>
    </source>
</reference>
<gene>
    <name evidence="2" type="ORF">ARMOST_21892</name>
</gene>
<evidence type="ECO:0000259" key="1">
    <source>
        <dbReference type="Pfam" id="PF18803"/>
    </source>
</evidence>
<dbReference type="STRING" id="47428.A0A284SBF8"/>
<dbReference type="OMA" id="ESAYKAH"/>
<protein>
    <recommendedName>
        <fullName evidence="1">CxC2-like cysteine cluster KDZ transposase-associated domain-containing protein</fullName>
    </recommendedName>
</protein>
<keyword evidence="3" id="KW-1185">Reference proteome</keyword>
<evidence type="ECO:0000313" key="3">
    <source>
        <dbReference type="Proteomes" id="UP000219338"/>
    </source>
</evidence>
<name>A0A284SBF8_ARMOS</name>
<accession>A0A284SBF8</accession>